<protein>
    <submittedName>
        <fullName evidence="1">Uncharacterized protein</fullName>
    </submittedName>
</protein>
<dbReference type="Proteomes" id="UP000299102">
    <property type="component" value="Unassembled WGS sequence"/>
</dbReference>
<gene>
    <name evidence="1" type="ORF">EVAR_41000_1</name>
</gene>
<comment type="caution">
    <text evidence="1">The sequence shown here is derived from an EMBL/GenBank/DDBJ whole genome shotgun (WGS) entry which is preliminary data.</text>
</comment>
<accession>A0A4C1XG75</accession>
<evidence type="ECO:0000313" key="1">
    <source>
        <dbReference type="EMBL" id="GBP61992.1"/>
    </source>
</evidence>
<reference evidence="1 2" key="1">
    <citation type="journal article" date="2019" name="Commun. Biol.">
        <title>The bagworm genome reveals a unique fibroin gene that provides high tensile strength.</title>
        <authorList>
            <person name="Kono N."/>
            <person name="Nakamura H."/>
            <person name="Ohtoshi R."/>
            <person name="Tomita M."/>
            <person name="Numata K."/>
            <person name="Arakawa K."/>
        </authorList>
    </citation>
    <scope>NUCLEOTIDE SEQUENCE [LARGE SCALE GENOMIC DNA]</scope>
</reference>
<evidence type="ECO:0000313" key="2">
    <source>
        <dbReference type="Proteomes" id="UP000299102"/>
    </source>
</evidence>
<sequence>MFIVTRKSPAVTVVNYHTQRRVRTPAGREQTVDAPPDKRHAASNRVTLLSLDVHSAKCLDFPKPWIWGSQPSIYGHEMTCTSTKSPRVFSLAFETVHDRKKGAFFSTEGANAAVAAEERTSVPEAQHKATNGTSGSFYLQEFGITRSVTSSHLWYP</sequence>
<proteinExistence type="predicted"/>
<dbReference type="AlphaFoldDB" id="A0A4C1XG75"/>
<dbReference type="EMBL" id="BGZK01000828">
    <property type="protein sequence ID" value="GBP61992.1"/>
    <property type="molecule type" value="Genomic_DNA"/>
</dbReference>
<organism evidence="1 2">
    <name type="scientific">Eumeta variegata</name>
    <name type="common">Bagworm moth</name>
    <name type="synonym">Eumeta japonica</name>
    <dbReference type="NCBI Taxonomy" id="151549"/>
    <lineage>
        <taxon>Eukaryota</taxon>
        <taxon>Metazoa</taxon>
        <taxon>Ecdysozoa</taxon>
        <taxon>Arthropoda</taxon>
        <taxon>Hexapoda</taxon>
        <taxon>Insecta</taxon>
        <taxon>Pterygota</taxon>
        <taxon>Neoptera</taxon>
        <taxon>Endopterygota</taxon>
        <taxon>Lepidoptera</taxon>
        <taxon>Glossata</taxon>
        <taxon>Ditrysia</taxon>
        <taxon>Tineoidea</taxon>
        <taxon>Psychidae</taxon>
        <taxon>Oiketicinae</taxon>
        <taxon>Eumeta</taxon>
    </lineage>
</organism>
<keyword evidence="2" id="KW-1185">Reference proteome</keyword>
<name>A0A4C1XG75_EUMVA</name>